<protein>
    <submittedName>
        <fullName evidence="1">Uncharacterized protein</fullName>
    </submittedName>
</protein>
<gene>
    <name evidence="1" type="ORF">COW36_08340</name>
</gene>
<proteinExistence type="predicted"/>
<dbReference type="EMBL" id="PFFQ01000023">
    <property type="protein sequence ID" value="PIW17499.1"/>
    <property type="molecule type" value="Genomic_DNA"/>
</dbReference>
<name>A0A2M7G6C9_9BACT</name>
<reference evidence="1 2" key="1">
    <citation type="submission" date="2017-09" db="EMBL/GenBank/DDBJ databases">
        <title>Depth-based differentiation of microbial function through sediment-hosted aquifers and enrichment of novel symbionts in the deep terrestrial subsurface.</title>
        <authorList>
            <person name="Probst A.J."/>
            <person name="Ladd B."/>
            <person name="Jarett J.K."/>
            <person name="Geller-Mcgrath D.E."/>
            <person name="Sieber C.M."/>
            <person name="Emerson J.B."/>
            <person name="Anantharaman K."/>
            <person name="Thomas B.C."/>
            <person name="Malmstrom R."/>
            <person name="Stieglmeier M."/>
            <person name="Klingl A."/>
            <person name="Woyke T."/>
            <person name="Ryan C.M."/>
            <person name="Banfield J.F."/>
        </authorList>
    </citation>
    <scope>NUCLEOTIDE SEQUENCE [LARGE SCALE GENOMIC DNA]</scope>
    <source>
        <strain evidence="1">CG17_big_fil_post_rev_8_21_14_2_50_48_46</strain>
    </source>
</reference>
<accession>A0A2M7G6C9</accession>
<comment type="caution">
    <text evidence="1">The sequence shown here is derived from an EMBL/GenBank/DDBJ whole genome shotgun (WGS) entry which is preliminary data.</text>
</comment>
<sequence length="415" mass="47549">MIGDSQTLVFSHLLFEAEFQGQKRQIITEAKYCPGLAAHNFSDPRGRLHETLLRALMGDCLLDRENRALYQFQSPQAGLLNLLAGRSKASPVLVFFCGSADLVNVFQRHLGLENDFYLPDQETLLAAFPESSAQQVFPFETARLYLQDLIQPLYRGLKKLQEMGFDQIYLHDLVPQTSDDHEFSLIYQYQCPARTRIKAQLLMNQLLREMAQALGIRFLEIWPKVTHQNRRIESFALDSIHLNKQAAFLSFETLWNEMCSALNAQYQPEPADFPDLIETVNELAILWSQWAHTQKYSKILEDALQRADLFKLIARRQVEWEAQLESFVTVLHALVQAHYARGDLTQISTLLTQYAALVRFHRPLARPESLPALKLQKSIGEEVVLPARFDPAQTDLIFWATLQGIPIRIQPRGSA</sequence>
<dbReference type="SUPFAM" id="SSF52266">
    <property type="entry name" value="SGNH hydrolase"/>
    <property type="match status" value="1"/>
</dbReference>
<dbReference type="AlphaFoldDB" id="A0A2M7G6C9"/>
<dbReference type="Proteomes" id="UP000231019">
    <property type="component" value="Unassembled WGS sequence"/>
</dbReference>
<evidence type="ECO:0000313" key="1">
    <source>
        <dbReference type="EMBL" id="PIW17499.1"/>
    </source>
</evidence>
<evidence type="ECO:0000313" key="2">
    <source>
        <dbReference type="Proteomes" id="UP000231019"/>
    </source>
</evidence>
<organism evidence="1 2">
    <name type="scientific">bacterium (Candidatus Blackallbacteria) CG17_big_fil_post_rev_8_21_14_2_50_48_46</name>
    <dbReference type="NCBI Taxonomy" id="2014261"/>
    <lineage>
        <taxon>Bacteria</taxon>
        <taxon>Candidatus Blackallbacteria</taxon>
    </lineage>
</organism>